<dbReference type="Gene3D" id="1.20.1250.20">
    <property type="entry name" value="MFS general substrate transporter like domains"/>
    <property type="match status" value="1"/>
</dbReference>
<evidence type="ECO:0000256" key="2">
    <source>
        <dbReference type="SAM" id="MobiDB-lite"/>
    </source>
</evidence>
<feature type="region of interest" description="Disordered" evidence="2">
    <location>
        <begin position="475"/>
        <end position="514"/>
    </location>
</feature>
<keyword evidence="3" id="KW-1133">Transmembrane helix</keyword>
<keyword evidence="5" id="KW-1185">Reference proteome</keyword>
<keyword evidence="1" id="KW-1015">Disulfide bond</keyword>
<dbReference type="GO" id="GO:0016323">
    <property type="term" value="C:basolateral plasma membrane"/>
    <property type="evidence" value="ECO:0007669"/>
    <property type="project" value="TreeGrafter"/>
</dbReference>
<keyword evidence="3" id="KW-0472">Membrane</keyword>
<dbReference type="Pfam" id="PF03137">
    <property type="entry name" value="OATP"/>
    <property type="match status" value="2"/>
</dbReference>
<gene>
    <name evidence="4" type="ORF">EmuJ_000345700</name>
</gene>
<feature type="transmembrane region" description="Helical" evidence="3">
    <location>
        <begin position="627"/>
        <end position="655"/>
    </location>
</feature>
<accession>A0A068XVL7</accession>
<feature type="transmembrane region" description="Helical" evidence="3">
    <location>
        <begin position="200"/>
        <end position="220"/>
    </location>
</feature>
<feature type="transmembrane region" description="Helical" evidence="3">
    <location>
        <begin position="397"/>
        <end position="421"/>
    </location>
</feature>
<dbReference type="PANTHER" id="PTHR11388">
    <property type="entry name" value="ORGANIC ANION TRANSPORTER"/>
    <property type="match status" value="1"/>
</dbReference>
<reference evidence="4" key="2">
    <citation type="submission" date="2015-11" db="EMBL/GenBank/DDBJ databases">
        <authorList>
            <person name="Zhang Y."/>
            <person name="Guo Z."/>
        </authorList>
    </citation>
    <scope>NUCLEOTIDE SEQUENCE</scope>
</reference>
<feature type="transmembrane region" description="Helical" evidence="3">
    <location>
        <begin position="441"/>
        <end position="466"/>
    </location>
</feature>
<dbReference type="InterPro" id="IPR004156">
    <property type="entry name" value="OATP"/>
</dbReference>
<dbReference type="AlphaFoldDB" id="A0A068XVL7"/>
<dbReference type="Proteomes" id="UP000017246">
    <property type="component" value="Unassembled WGS sequence"/>
</dbReference>
<feature type="compositionally biased region" description="Pro residues" evidence="2">
    <location>
        <begin position="144"/>
        <end position="154"/>
    </location>
</feature>
<name>A0A068XVL7_ECHMU</name>
<feature type="transmembrane region" description="Helical" evidence="3">
    <location>
        <begin position="988"/>
        <end position="1011"/>
    </location>
</feature>
<dbReference type="STRING" id="6211.A0A068XVL7"/>
<dbReference type="EMBL" id="LN902849">
    <property type="protein sequence ID" value="CDS36371.1"/>
    <property type="molecule type" value="Genomic_DNA"/>
</dbReference>
<dbReference type="NCBIfam" id="TIGR00805">
    <property type="entry name" value="oat"/>
    <property type="match status" value="1"/>
</dbReference>
<keyword evidence="3" id="KW-0812">Transmembrane</keyword>
<dbReference type="GO" id="GO:0043252">
    <property type="term" value="P:sodium-independent organic anion transport"/>
    <property type="evidence" value="ECO:0007669"/>
    <property type="project" value="TreeGrafter"/>
</dbReference>
<feature type="region of interest" description="Disordered" evidence="2">
    <location>
        <begin position="137"/>
        <end position="158"/>
    </location>
</feature>
<evidence type="ECO:0000313" key="5">
    <source>
        <dbReference type="Proteomes" id="UP000017246"/>
    </source>
</evidence>
<feature type="compositionally biased region" description="Polar residues" evidence="2">
    <location>
        <begin position="497"/>
        <end position="506"/>
    </location>
</feature>
<feature type="transmembrane region" description="Helical" evidence="3">
    <location>
        <begin position="707"/>
        <end position="728"/>
    </location>
</feature>
<organism evidence="4 5">
    <name type="scientific">Echinococcus multilocularis</name>
    <name type="common">Fox tapeworm</name>
    <dbReference type="NCBI Taxonomy" id="6211"/>
    <lineage>
        <taxon>Eukaryota</taxon>
        <taxon>Metazoa</taxon>
        <taxon>Spiralia</taxon>
        <taxon>Lophotrochozoa</taxon>
        <taxon>Platyhelminthes</taxon>
        <taxon>Cestoda</taxon>
        <taxon>Eucestoda</taxon>
        <taxon>Cyclophyllidea</taxon>
        <taxon>Taeniidae</taxon>
        <taxon>Echinococcus</taxon>
    </lineage>
</organism>
<proteinExistence type="predicted"/>
<dbReference type="SUPFAM" id="SSF103473">
    <property type="entry name" value="MFS general substrate transporter"/>
    <property type="match status" value="2"/>
</dbReference>
<feature type="transmembrane region" description="Helical" evidence="3">
    <location>
        <begin position="355"/>
        <end position="377"/>
    </location>
</feature>
<reference evidence="4" key="1">
    <citation type="journal article" date="2013" name="Nature">
        <title>The genomes of four tapeworm species reveal adaptations to parasitism.</title>
        <authorList>
            <person name="Tsai I.J."/>
            <person name="Zarowiecki M."/>
            <person name="Holroyd N."/>
            <person name="Garciarrubio A."/>
            <person name="Sanchez-Flores A."/>
            <person name="Brooks K.L."/>
            <person name="Tracey A."/>
            <person name="Bobes R.J."/>
            <person name="Fragoso G."/>
            <person name="Sciutto E."/>
            <person name="Aslett M."/>
            <person name="Beasley H."/>
            <person name="Bennett H.M."/>
            <person name="Cai J."/>
            <person name="Camicia F."/>
            <person name="Clark R."/>
            <person name="Cucher M."/>
            <person name="De Silva N."/>
            <person name="Day T.A."/>
            <person name="Deplazes P."/>
            <person name="Estrada K."/>
            <person name="Fernandez C."/>
            <person name="Holland P.W."/>
            <person name="Hou J."/>
            <person name="Hu S."/>
            <person name="Huckvale T."/>
            <person name="Hung S.S."/>
            <person name="Kamenetzky L."/>
            <person name="Keane J.A."/>
            <person name="Kiss F."/>
            <person name="Koziol U."/>
            <person name="Lambert O."/>
            <person name="Liu K."/>
            <person name="Luo X."/>
            <person name="Luo Y."/>
            <person name="Macchiaroli N."/>
            <person name="Nichol S."/>
            <person name="Paps J."/>
            <person name="Parkinson J."/>
            <person name="Pouchkina-Stantcheva N."/>
            <person name="Riddiford N."/>
            <person name="Rosenzvit M."/>
            <person name="Salinas G."/>
            <person name="Wasmuth J.D."/>
            <person name="Zamanian M."/>
            <person name="Zheng Y."/>
            <person name="Cai X."/>
            <person name="Soberon X."/>
            <person name="Olson P.D."/>
            <person name="Laclette J.P."/>
            <person name="Brehm K."/>
            <person name="Berriman M."/>
            <person name="Garciarrubio A."/>
            <person name="Bobes R.J."/>
            <person name="Fragoso G."/>
            <person name="Sanchez-Flores A."/>
            <person name="Estrada K."/>
            <person name="Cevallos M.A."/>
            <person name="Morett E."/>
            <person name="Gonzalez V."/>
            <person name="Portillo T."/>
            <person name="Ochoa-Leyva A."/>
            <person name="Jose M.V."/>
            <person name="Sciutto E."/>
            <person name="Landa A."/>
            <person name="Jimenez L."/>
            <person name="Valdes V."/>
            <person name="Carrero J.C."/>
            <person name="Larralde C."/>
            <person name="Morales-Montor J."/>
            <person name="Limon-Lason J."/>
            <person name="Soberon X."/>
            <person name="Laclette J.P."/>
        </authorList>
    </citation>
    <scope>NUCLEOTIDE SEQUENCE [LARGE SCALE GENOMIC DNA]</scope>
</reference>
<feature type="transmembrane region" description="Helical" evidence="3">
    <location>
        <begin position="240"/>
        <end position="259"/>
    </location>
</feature>
<sequence>MSLPSWNCHPPHGCVRSAEGGAKAASNTSLIDWDKSVLNYVYACMHPEPPFPPPRPTPYLHHPNSASTVFCKAHRRIVSATSPHAFQIKPPRLVIAHVRGHCRNASDPGMHIYFPPPPPLFLPSTAATIVDEKECNLSNVDTPPRQPPPSPLSPSPLSGRIDKVDIGASKSPSLPNAIDKVATKGTACLISCLQPLATSVVLLISLCAMALFQALVSSGYLSSIITTLERRFDLTSRQVGYMYCCYEVTSVFSTIWFSFVNARRHNRPRIIGLLGIVLGLGFGLFALPHWLSGPYNPGKVGMRSRRNNEVLCSIMNTSGSTPQPPPFIDRSYCNQTEVTLLRIGQESVIASDYTVALPVFCCAMALAGFGSSSLFVLAPTFFWDNLSPKQYPLYSGLLYSSAGLGPAFGFMAGAALLQIYIDTPSIQPPSASQLDAYSQSWLGAWWLGMVIFGVIACLTSLPVLAFPRRLPNPQDSDKCGEVDVEGGISRPSERPSAKTTALSTPENDGKGGLATGGFVATSLHPISTTIPGRFPEPISEASESLVLHSPPLLSPEVECKLHRRQGSRGAMQTAMQQSLTSKGVQPTPTPPAFLATPLNRRSEKGSSSMCACLQAGFSRKFRGRTRVFWRVVTNPVWLGVTATTVTENTIVSAYLTYAAKYLQAQFRTPAHLASIHTGAVVVPSAVLGVLTGALLMRRFRPSIKQTLLASLVPLFATLATVLILMLGLNCSANQMAGVTATYDGISPISWRLSGSVLRHPFNLTAPCNSLCRVRVDSNRDDDLFSCPLASDYNPVCWESSIPASWKGEAKAQMSFLNPCLAGCVSQRFHTEPDGKVVEIYTDCNCVTNTSLVPEGVHSIGGSGIRGITKKGVCRPQCLRYAPFLIVTFLTIFLTSINQNPSNVITLSCVAPDDGTAALGLQVFFSRTLAFIPTPIYFGALMDRTCRVRALPQRLICESQQHHLLLLSATKLASLEGACLEYDVHALPFAWLGGVTVFKCLSILIAILTWRYSCRLDARQKRNKAILAETGESQLPEAQGR</sequence>
<feature type="transmembrane region" description="Helical" evidence="3">
    <location>
        <begin position="271"/>
        <end position="291"/>
    </location>
</feature>
<evidence type="ECO:0000256" key="1">
    <source>
        <dbReference type="ARBA" id="ARBA00023157"/>
    </source>
</evidence>
<dbReference type="OMA" id="CMELIIV"/>
<evidence type="ECO:0000256" key="3">
    <source>
        <dbReference type="SAM" id="Phobius"/>
    </source>
</evidence>
<evidence type="ECO:0000313" key="4">
    <source>
        <dbReference type="EMBL" id="CDS36371.1"/>
    </source>
</evidence>
<dbReference type="PANTHER" id="PTHR11388:SF142">
    <property type="entry name" value="SOLUTE CARRIER ORGANIC ANION TRANSPORTER FAMILY MEMBER 5A1"/>
    <property type="match status" value="1"/>
</dbReference>
<feature type="transmembrane region" description="Helical" evidence="3">
    <location>
        <begin position="675"/>
        <end position="695"/>
    </location>
</feature>
<dbReference type="OrthoDB" id="5062115at2759"/>
<dbReference type="GO" id="GO:0015347">
    <property type="term" value="F:sodium-independent organic anion transmembrane transporter activity"/>
    <property type="evidence" value="ECO:0007669"/>
    <property type="project" value="TreeGrafter"/>
</dbReference>
<dbReference type="InterPro" id="IPR036259">
    <property type="entry name" value="MFS_trans_sf"/>
</dbReference>
<dbReference type="eggNOG" id="KOG3626">
    <property type="taxonomic scope" value="Eukaryota"/>
</dbReference>
<protein>
    <submittedName>
        <fullName evidence="4">Solute carrier organic anion transporter family</fullName>
    </submittedName>
</protein>